<keyword evidence="2" id="KW-1185">Reference proteome</keyword>
<dbReference type="Proteomes" id="UP000001551">
    <property type="component" value="Chromosome"/>
</dbReference>
<evidence type="ECO:0000313" key="2">
    <source>
        <dbReference type="Proteomes" id="UP000001551"/>
    </source>
</evidence>
<sequence length="93" mass="10675">MPFGNNTKNQWGDKEILYDAVITQKAMADAYDTSAAESITPNLRNEFLGLMKDEQEILFELYTEMQKRSWLPVQMADQAQVTSARQKYQPANP</sequence>
<dbReference type="STRING" id="663278.Ethha_1078"/>
<dbReference type="InterPro" id="IPR012851">
    <property type="entry name" value="Spore_coat_CotF-like"/>
</dbReference>
<gene>
    <name evidence="1" type="ordered locus">Ethha_1078</name>
</gene>
<reference evidence="1 2" key="1">
    <citation type="submission" date="2010-12" db="EMBL/GenBank/DDBJ databases">
        <title>Complete sequence of Ethanoligenens harbinense YUAN-3.</title>
        <authorList>
            <person name="Lucas S."/>
            <person name="Copeland A."/>
            <person name="Lapidus A."/>
            <person name="Cheng J.-F."/>
            <person name="Bruce D."/>
            <person name="Goodwin L."/>
            <person name="Pitluck S."/>
            <person name="Chertkov O."/>
            <person name="Misra M."/>
            <person name="Detter J.C."/>
            <person name="Han C."/>
            <person name="Tapia R."/>
            <person name="Land M."/>
            <person name="Hauser L."/>
            <person name="Jeffries C."/>
            <person name="Kyrpides N."/>
            <person name="Ivanova N."/>
            <person name="Mikhailova N."/>
            <person name="Wang A."/>
            <person name="Mouttaki H."/>
            <person name="He Z."/>
            <person name="Zhou J."/>
            <person name="Hemme C.L."/>
            <person name="Woyke T."/>
        </authorList>
    </citation>
    <scope>NUCLEOTIDE SEQUENCE [LARGE SCALE GENOMIC DNA]</scope>
    <source>
        <strain evidence="2">DSM 18485 / JCM 12961 / CGMCC 1.5033 / YUAN-3</strain>
    </source>
</reference>
<dbReference type="KEGG" id="eha:Ethha_1078"/>
<proteinExistence type="predicted"/>
<dbReference type="RefSeq" id="WP_013484992.1">
    <property type="nucleotide sequence ID" value="NC_014828.1"/>
</dbReference>
<organism evidence="1 2">
    <name type="scientific">Ethanoligenens harbinense (strain DSM 18485 / JCM 12961 / CGMCC 1.5033 / YUAN-3)</name>
    <dbReference type="NCBI Taxonomy" id="663278"/>
    <lineage>
        <taxon>Bacteria</taxon>
        <taxon>Bacillati</taxon>
        <taxon>Bacillota</taxon>
        <taxon>Clostridia</taxon>
        <taxon>Eubacteriales</taxon>
        <taxon>Oscillospiraceae</taxon>
        <taxon>Ethanoligenens</taxon>
    </lineage>
</organism>
<dbReference type="EMBL" id="CP002400">
    <property type="protein sequence ID" value="ADU26631.1"/>
    <property type="molecule type" value="Genomic_DNA"/>
</dbReference>
<name>E6U4K3_ETHHY</name>
<protein>
    <submittedName>
        <fullName evidence="1">Coat F domain-containing protein</fullName>
    </submittedName>
</protein>
<dbReference type="AlphaFoldDB" id="E6U4K3"/>
<dbReference type="Pfam" id="PF07875">
    <property type="entry name" value="Coat_F"/>
    <property type="match status" value="1"/>
</dbReference>
<accession>E6U4K3</accession>
<evidence type="ECO:0000313" key="1">
    <source>
        <dbReference type="EMBL" id="ADU26631.1"/>
    </source>
</evidence>
<dbReference type="eggNOG" id="COG5577">
    <property type="taxonomic scope" value="Bacteria"/>
</dbReference>
<dbReference type="HOGENOM" id="CLU_142133_1_0_9"/>